<dbReference type="SUPFAM" id="SSF48452">
    <property type="entry name" value="TPR-like"/>
    <property type="match status" value="1"/>
</dbReference>
<accession>A0A5B7ZXA1</accession>
<keyword evidence="2 3" id="KW-0802">TPR repeat</keyword>
<dbReference type="Pfam" id="PF13432">
    <property type="entry name" value="TPR_16"/>
    <property type="match status" value="1"/>
</dbReference>
<dbReference type="SMART" id="SM00028">
    <property type="entry name" value="TPR"/>
    <property type="match status" value="4"/>
</dbReference>
<dbReference type="PANTHER" id="PTHR44858">
    <property type="entry name" value="TETRATRICOPEPTIDE REPEAT PROTEIN 6"/>
    <property type="match status" value="1"/>
</dbReference>
<organism evidence="6 7">
    <name type="scientific">Hymenobacter jejuensis</name>
    <dbReference type="NCBI Taxonomy" id="2502781"/>
    <lineage>
        <taxon>Bacteria</taxon>
        <taxon>Pseudomonadati</taxon>
        <taxon>Bacteroidota</taxon>
        <taxon>Cytophagia</taxon>
        <taxon>Cytophagales</taxon>
        <taxon>Hymenobacteraceae</taxon>
        <taxon>Hymenobacter</taxon>
    </lineage>
</organism>
<protein>
    <submittedName>
        <fullName evidence="6">Tetratricopeptide repeat protein</fullName>
    </submittedName>
</protein>
<keyword evidence="1" id="KW-0677">Repeat</keyword>
<dbReference type="Proteomes" id="UP000305398">
    <property type="component" value="Chromosome"/>
</dbReference>
<dbReference type="EMBL" id="CP040896">
    <property type="protein sequence ID" value="QDA59143.1"/>
    <property type="molecule type" value="Genomic_DNA"/>
</dbReference>
<dbReference type="Pfam" id="PF13181">
    <property type="entry name" value="TPR_8"/>
    <property type="match status" value="1"/>
</dbReference>
<feature type="signal peptide" evidence="5">
    <location>
        <begin position="1"/>
        <end position="24"/>
    </location>
</feature>
<dbReference type="PROSITE" id="PS50293">
    <property type="entry name" value="TPR_REGION"/>
    <property type="match status" value="1"/>
</dbReference>
<keyword evidence="7" id="KW-1185">Reference proteome</keyword>
<dbReference type="PROSITE" id="PS50005">
    <property type="entry name" value="TPR"/>
    <property type="match status" value="4"/>
</dbReference>
<gene>
    <name evidence="6" type="ORF">FHG12_03055</name>
</gene>
<evidence type="ECO:0000256" key="3">
    <source>
        <dbReference type="PROSITE-ProRule" id="PRU00339"/>
    </source>
</evidence>
<dbReference type="AlphaFoldDB" id="A0A5B7ZXA1"/>
<evidence type="ECO:0000256" key="5">
    <source>
        <dbReference type="SAM" id="SignalP"/>
    </source>
</evidence>
<proteinExistence type="predicted"/>
<dbReference type="Gene3D" id="1.25.40.10">
    <property type="entry name" value="Tetratricopeptide repeat domain"/>
    <property type="match status" value="2"/>
</dbReference>
<evidence type="ECO:0000313" key="7">
    <source>
        <dbReference type="Proteomes" id="UP000305398"/>
    </source>
</evidence>
<dbReference type="PANTHER" id="PTHR44858:SF1">
    <property type="entry name" value="UDP-N-ACETYLGLUCOSAMINE--PEPTIDE N-ACETYLGLUCOSAMINYLTRANSFERASE SPINDLY-RELATED"/>
    <property type="match status" value="1"/>
</dbReference>
<feature type="region of interest" description="Disordered" evidence="4">
    <location>
        <begin position="27"/>
        <end position="52"/>
    </location>
</feature>
<sequence>MRSTILPLLSGALVLLLTTQCATTVETEKPRTLTSQREMQHEPGNPRYIDSTGAAATAPDAKLSATSTVAPPRAAPAAAKTAVPVDYKAEIRAADVRLKASPRDADALLARAKAKSNLKDYREAMLDYNATLRITPTNADAYYNRGLTHLKLKEYNASISDFSKALKYRPDDKEAFFGRGTAKMQMFNFKGAIPDFTRAIELDPAYADAYEARGISYSSINKPTEARADLEKAAKLNPKITKTLRRYSNK</sequence>
<dbReference type="InterPro" id="IPR011990">
    <property type="entry name" value="TPR-like_helical_dom_sf"/>
</dbReference>
<dbReference type="InterPro" id="IPR019734">
    <property type="entry name" value="TPR_rpt"/>
</dbReference>
<dbReference type="GO" id="GO:0046813">
    <property type="term" value="P:receptor-mediated virion attachment to host cell"/>
    <property type="evidence" value="ECO:0007669"/>
    <property type="project" value="TreeGrafter"/>
</dbReference>
<feature type="repeat" description="TPR" evidence="3">
    <location>
        <begin position="207"/>
        <end position="240"/>
    </location>
</feature>
<keyword evidence="5" id="KW-0732">Signal</keyword>
<evidence type="ECO:0000256" key="1">
    <source>
        <dbReference type="ARBA" id="ARBA00022737"/>
    </source>
</evidence>
<dbReference type="RefSeq" id="WP_139514218.1">
    <property type="nucleotide sequence ID" value="NZ_CP040896.1"/>
</dbReference>
<dbReference type="GO" id="GO:0009279">
    <property type="term" value="C:cell outer membrane"/>
    <property type="evidence" value="ECO:0007669"/>
    <property type="project" value="TreeGrafter"/>
</dbReference>
<evidence type="ECO:0000256" key="4">
    <source>
        <dbReference type="SAM" id="MobiDB-lite"/>
    </source>
</evidence>
<dbReference type="OrthoDB" id="712930at2"/>
<dbReference type="InterPro" id="IPR050498">
    <property type="entry name" value="Ycf3"/>
</dbReference>
<feature type="chain" id="PRO_5023113107" evidence="5">
    <location>
        <begin position="25"/>
        <end position="250"/>
    </location>
</feature>
<feature type="repeat" description="TPR" evidence="3">
    <location>
        <begin position="105"/>
        <end position="138"/>
    </location>
</feature>
<feature type="repeat" description="TPR" evidence="3">
    <location>
        <begin position="173"/>
        <end position="206"/>
    </location>
</feature>
<evidence type="ECO:0000256" key="2">
    <source>
        <dbReference type="ARBA" id="ARBA00022803"/>
    </source>
</evidence>
<name>A0A5B7ZXA1_9BACT</name>
<reference evidence="6 7" key="1">
    <citation type="submission" date="2019-06" db="EMBL/GenBank/DDBJ databases">
        <authorList>
            <person name="Srinivasan S."/>
        </authorList>
    </citation>
    <scope>NUCLEOTIDE SEQUENCE [LARGE SCALE GENOMIC DNA]</scope>
    <source>
        <strain evidence="6 7">17J68-5</strain>
    </source>
</reference>
<dbReference type="KEGG" id="hyj:FHG12_03055"/>
<dbReference type="Pfam" id="PF00515">
    <property type="entry name" value="TPR_1"/>
    <property type="match status" value="1"/>
</dbReference>
<evidence type="ECO:0000313" key="6">
    <source>
        <dbReference type="EMBL" id="QDA59143.1"/>
    </source>
</evidence>
<feature type="repeat" description="TPR" evidence="3">
    <location>
        <begin position="139"/>
        <end position="172"/>
    </location>
</feature>